<name>A0A090RTY9_9VIBR</name>
<dbReference type="PANTHER" id="PTHR30537:SF26">
    <property type="entry name" value="GLYCINE CLEAVAGE SYSTEM TRANSCRIPTIONAL ACTIVATOR"/>
    <property type="match status" value="1"/>
</dbReference>
<dbReference type="InterPro" id="IPR058163">
    <property type="entry name" value="LysR-type_TF_proteobact-type"/>
</dbReference>
<organism evidence="3 4">
    <name type="scientific">Vibrio maritimus</name>
    <dbReference type="NCBI Taxonomy" id="990268"/>
    <lineage>
        <taxon>Bacteria</taxon>
        <taxon>Pseudomonadati</taxon>
        <taxon>Pseudomonadota</taxon>
        <taxon>Gammaproteobacteria</taxon>
        <taxon>Vibrionales</taxon>
        <taxon>Vibrionaceae</taxon>
        <taxon>Vibrio</taxon>
    </lineage>
</organism>
<accession>A0A090RTY9</accession>
<dbReference type="SUPFAM" id="SSF53850">
    <property type="entry name" value="Periplasmic binding protein-like II"/>
    <property type="match status" value="1"/>
</dbReference>
<dbReference type="EMBL" id="BBMR01000002">
    <property type="protein sequence ID" value="GAL17694.1"/>
    <property type="molecule type" value="Genomic_DNA"/>
</dbReference>
<proteinExistence type="inferred from homology"/>
<gene>
    <name evidence="3" type="ORF">JCM19235_6247</name>
</gene>
<dbReference type="AlphaFoldDB" id="A0A090RTY9"/>
<dbReference type="GO" id="GO:0006351">
    <property type="term" value="P:DNA-templated transcription"/>
    <property type="evidence" value="ECO:0007669"/>
    <property type="project" value="TreeGrafter"/>
</dbReference>
<dbReference type="InterPro" id="IPR005119">
    <property type="entry name" value="LysR_subst-bd"/>
</dbReference>
<protein>
    <submittedName>
        <fullName evidence="3">Transcriptional regulator LysR family</fullName>
    </submittedName>
</protein>
<evidence type="ECO:0000313" key="3">
    <source>
        <dbReference type="EMBL" id="GAL17694.1"/>
    </source>
</evidence>
<evidence type="ECO:0000256" key="1">
    <source>
        <dbReference type="ARBA" id="ARBA00009437"/>
    </source>
</evidence>
<keyword evidence="4" id="KW-1185">Reference proteome</keyword>
<dbReference type="Proteomes" id="UP000029228">
    <property type="component" value="Unassembled WGS sequence"/>
</dbReference>
<feature type="domain" description="LysR substrate-binding" evidence="2">
    <location>
        <begin position="2"/>
        <end position="183"/>
    </location>
</feature>
<dbReference type="GO" id="GO:0003700">
    <property type="term" value="F:DNA-binding transcription factor activity"/>
    <property type="evidence" value="ECO:0007669"/>
    <property type="project" value="TreeGrafter"/>
</dbReference>
<evidence type="ECO:0000313" key="4">
    <source>
        <dbReference type="Proteomes" id="UP000029228"/>
    </source>
</evidence>
<reference evidence="3 4" key="1">
    <citation type="submission" date="2014-09" db="EMBL/GenBank/DDBJ databases">
        <title>Vibrio maritimus JCM 19235. (C45) whole genome shotgun sequence.</title>
        <authorList>
            <person name="Sawabe T."/>
            <person name="Meirelles P."/>
            <person name="Nakanishi M."/>
            <person name="Sayaka M."/>
            <person name="Hattori M."/>
            <person name="Ohkuma M."/>
        </authorList>
    </citation>
    <scope>NUCLEOTIDE SEQUENCE [LARGE SCALE GENOMIC DNA]</scope>
    <source>
        <strain evidence="4">JCM19235</strain>
    </source>
</reference>
<comment type="caution">
    <text evidence="3">The sequence shown here is derived from an EMBL/GenBank/DDBJ whole genome shotgun (WGS) entry which is preliminary data.</text>
</comment>
<dbReference type="Gene3D" id="3.40.190.10">
    <property type="entry name" value="Periplasmic binding protein-like II"/>
    <property type="match status" value="2"/>
</dbReference>
<sequence length="187" mass="21356">MLLPRLMDFQQQYPDIDVELTSTIKHALEPNFDSFDMVIVYGKENANHRLHSQCLFEETLAPICRPDKIPATELSQQPVEALKDYTWLHANPQQSDWKLWLEQTGHHGLSSHNNQHFATLDQAMNAALQGFGIAIGDTTLAQQDLAIGRLAQLNQTTVKSGNGYYLLHPKSRQSEAKRFLEEWLFKV</sequence>
<evidence type="ECO:0000259" key="2">
    <source>
        <dbReference type="Pfam" id="PF03466"/>
    </source>
</evidence>
<dbReference type="PANTHER" id="PTHR30537">
    <property type="entry name" value="HTH-TYPE TRANSCRIPTIONAL REGULATOR"/>
    <property type="match status" value="1"/>
</dbReference>
<dbReference type="Pfam" id="PF03466">
    <property type="entry name" value="LysR_substrate"/>
    <property type="match status" value="1"/>
</dbReference>
<dbReference type="GO" id="GO:0043565">
    <property type="term" value="F:sequence-specific DNA binding"/>
    <property type="evidence" value="ECO:0007669"/>
    <property type="project" value="TreeGrafter"/>
</dbReference>
<comment type="similarity">
    <text evidence="1">Belongs to the LysR transcriptional regulatory family.</text>
</comment>
<dbReference type="STRING" id="990268.JCM19235_6247"/>